<dbReference type="RefSeq" id="XP_055900886.1">
    <property type="nucleotide sequence ID" value="XM_056044911.1"/>
</dbReference>
<reference evidence="7" key="1">
    <citation type="submission" date="2025-08" db="UniProtKB">
        <authorList>
            <consortium name="RefSeq"/>
        </authorList>
    </citation>
    <scope>IDENTIFICATION</scope>
</reference>
<dbReference type="InterPro" id="IPR002401">
    <property type="entry name" value="Cyt_P450_E_grp-I"/>
</dbReference>
<evidence type="ECO:0000313" key="6">
    <source>
        <dbReference type="Proteomes" id="UP001165740"/>
    </source>
</evidence>
<comment type="similarity">
    <text evidence="1">Belongs to the cytochrome P450 family.</text>
</comment>
<dbReference type="PRINTS" id="PR00385">
    <property type="entry name" value="P450"/>
</dbReference>
<sequence length="584" mass="65774">MTRNKYKIAKMTENSNEDSKLDSPQKPLPPGPSGLPCIGSILDYKGPKTNLAWTKQFGPIYYVKMGSKNLLYLNTLELVQKYLEGKKGELFLDRPMGPGAIAEGLLFGSGDPWRKNKRAFMKALHTETFLEDLEGAVQTEVVYVISALQQVCGETIRIVDVLISACVNAVAGLLLGGSLPLDSADRKDLIKVARNLEGCNLSSVLTQISLKYPILRDPLSKLFFQEIVDVHGTSRTLQRLLRQWICQCRSGVLSPRPSCPANKCTSEIFSKLIIPNRNFEEAEEPKESPISPPKNEEHLDIAMRSAQQFAMLGFAETGPGELPFEEAEAPLEECPSTPLTEFNWTFTHQMSVNEHKKSILQRILDQPEFALLTDENDQELLQSLIDMFFGGVTSSLSAIEFLLMYLCKHTNMQRKAQAEIDEVVKSNGCDIKWSMRDQMPYVQACITEALRLAAVTPSSLPHVAKEDTEIEGYAIPKGTFVMGSIYSLHYDPRFYLDPEEFRPQRHLDLLGRALTPESFRPYGIGARRCVGESIASMQMFIYVANILHNFDVSEVDNKKACNMETQMRIIHRLRDFKCMLTKRN</sequence>
<evidence type="ECO:0000256" key="1">
    <source>
        <dbReference type="ARBA" id="ARBA00010617"/>
    </source>
</evidence>
<accession>A0A9W3BN95</accession>
<dbReference type="InterPro" id="IPR001128">
    <property type="entry name" value="Cyt_P450"/>
</dbReference>
<name>A0A9W3BN95_BIOGL</name>
<dbReference type="GO" id="GO:0005737">
    <property type="term" value="C:cytoplasm"/>
    <property type="evidence" value="ECO:0007669"/>
    <property type="project" value="TreeGrafter"/>
</dbReference>
<dbReference type="SUPFAM" id="SSF48264">
    <property type="entry name" value="Cytochrome P450"/>
    <property type="match status" value="2"/>
</dbReference>
<dbReference type="PANTHER" id="PTHR24300:SF375">
    <property type="entry name" value="CYTOCHROME P450 FAMILY"/>
    <property type="match status" value="1"/>
</dbReference>
<dbReference type="OrthoDB" id="2789670at2759"/>
<feature type="binding site" description="axial binding residue" evidence="4">
    <location>
        <position position="529"/>
    </location>
    <ligand>
        <name>heme</name>
        <dbReference type="ChEBI" id="CHEBI:30413"/>
    </ligand>
    <ligandPart>
        <name>Fe</name>
        <dbReference type="ChEBI" id="CHEBI:18248"/>
    </ligandPart>
</feature>
<keyword evidence="6" id="KW-1185">Reference proteome</keyword>
<dbReference type="Pfam" id="PF00067">
    <property type="entry name" value="p450"/>
    <property type="match status" value="2"/>
</dbReference>
<dbReference type="OMA" id="PFWKGPE"/>
<evidence type="ECO:0000256" key="3">
    <source>
        <dbReference type="ARBA" id="ARBA00023004"/>
    </source>
</evidence>
<dbReference type="GeneID" id="106070667"/>
<evidence type="ECO:0000256" key="4">
    <source>
        <dbReference type="PIRSR" id="PIRSR602401-1"/>
    </source>
</evidence>
<dbReference type="PRINTS" id="PR00463">
    <property type="entry name" value="EP450I"/>
</dbReference>
<dbReference type="GO" id="GO:0016712">
    <property type="term" value="F:oxidoreductase activity, acting on paired donors, with incorporation or reduction of molecular oxygen, reduced flavin or flavoprotein as one donor, and incorporation of one atom of oxygen"/>
    <property type="evidence" value="ECO:0007669"/>
    <property type="project" value="TreeGrafter"/>
</dbReference>
<organism evidence="6 7">
    <name type="scientific">Biomphalaria glabrata</name>
    <name type="common">Bloodfluke planorb</name>
    <name type="synonym">Freshwater snail</name>
    <dbReference type="NCBI Taxonomy" id="6526"/>
    <lineage>
        <taxon>Eukaryota</taxon>
        <taxon>Metazoa</taxon>
        <taxon>Spiralia</taxon>
        <taxon>Lophotrochozoa</taxon>
        <taxon>Mollusca</taxon>
        <taxon>Gastropoda</taxon>
        <taxon>Heterobranchia</taxon>
        <taxon>Euthyneura</taxon>
        <taxon>Panpulmonata</taxon>
        <taxon>Hygrophila</taxon>
        <taxon>Lymnaeoidea</taxon>
        <taxon>Planorbidae</taxon>
        <taxon>Biomphalaria</taxon>
    </lineage>
</organism>
<dbReference type="GO" id="GO:0020037">
    <property type="term" value="F:heme binding"/>
    <property type="evidence" value="ECO:0007669"/>
    <property type="project" value="InterPro"/>
</dbReference>
<dbReference type="GO" id="GO:0005506">
    <property type="term" value="F:iron ion binding"/>
    <property type="evidence" value="ECO:0007669"/>
    <property type="project" value="InterPro"/>
</dbReference>
<protein>
    <submittedName>
        <fullName evidence="7">Farnesoate epoxidase-like isoform X1</fullName>
    </submittedName>
</protein>
<evidence type="ECO:0000256" key="5">
    <source>
        <dbReference type="SAM" id="MobiDB-lite"/>
    </source>
</evidence>
<evidence type="ECO:0000313" key="7">
    <source>
        <dbReference type="RefSeq" id="XP_055900886.1"/>
    </source>
</evidence>
<dbReference type="AlphaFoldDB" id="A0A9W3BN95"/>
<feature type="region of interest" description="Disordered" evidence="5">
    <location>
        <begin position="1"/>
        <end position="32"/>
    </location>
</feature>
<dbReference type="Proteomes" id="UP001165740">
    <property type="component" value="Chromosome 10"/>
</dbReference>
<dbReference type="GO" id="GO:0006805">
    <property type="term" value="P:xenobiotic metabolic process"/>
    <property type="evidence" value="ECO:0007669"/>
    <property type="project" value="TreeGrafter"/>
</dbReference>
<dbReference type="PANTHER" id="PTHR24300">
    <property type="entry name" value="CYTOCHROME P450 508A4-RELATED"/>
    <property type="match status" value="1"/>
</dbReference>
<keyword evidence="3 4" id="KW-0408">Iron</keyword>
<dbReference type="InterPro" id="IPR050182">
    <property type="entry name" value="Cytochrome_P450_fam2"/>
</dbReference>
<keyword evidence="2 4" id="KW-0479">Metal-binding</keyword>
<proteinExistence type="inferred from homology"/>
<evidence type="ECO:0000256" key="2">
    <source>
        <dbReference type="ARBA" id="ARBA00022723"/>
    </source>
</evidence>
<gene>
    <name evidence="7" type="primary">LOC106070667</name>
</gene>
<comment type="cofactor">
    <cofactor evidence="4">
        <name>heme</name>
        <dbReference type="ChEBI" id="CHEBI:30413"/>
    </cofactor>
</comment>
<dbReference type="GO" id="GO:0006082">
    <property type="term" value="P:organic acid metabolic process"/>
    <property type="evidence" value="ECO:0007669"/>
    <property type="project" value="TreeGrafter"/>
</dbReference>
<dbReference type="InterPro" id="IPR036396">
    <property type="entry name" value="Cyt_P450_sf"/>
</dbReference>
<keyword evidence="4" id="KW-0349">Heme</keyword>
<dbReference type="Gene3D" id="1.10.630.10">
    <property type="entry name" value="Cytochrome P450"/>
    <property type="match status" value="2"/>
</dbReference>